<sequence>MIGAYLILDMNATMDGIVIGMMLVLLSFAYYLYTVYRDGYDPLALIKTGELIER</sequence>
<keyword evidence="1" id="KW-0472">Membrane</keyword>
<reference evidence="2" key="2">
    <citation type="submission" date="2020-09" db="EMBL/GenBank/DDBJ databases">
        <authorList>
            <person name="Sun Q."/>
            <person name="Ohkuma M."/>
        </authorList>
    </citation>
    <scope>NUCLEOTIDE SEQUENCE</scope>
    <source>
        <strain evidence="2">JCM 19018</strain>
    </source>
</reference>
<dbReference type="Proteomes" id="UP000614221">
    <property type="component" value="Unassembled WGS sequence"/>
</dbReference>
<evidence type="ECO:0000313" key="2">
    <source>
        <dbReference type="EMBL" id="GGK64514.1"/>
    </source>
</evidence>
<name>A0A830EJ15_9EURY</name>
<organism evidence="2 3">
    <name type="scientific">Haloarcula sebkhae</name>
    <dbReference type="NCBI Taxonomy" id="932660"/>
    <lineage>
        <taxon>Archaea</taxon>
        <taxon>Methanobacteriati</taxon>
        <taxon>Methanobacteriota</taxon>
        <taxon>Stenosarchaea group</taxon>
        <taxon>Halobacteria</taxon>
        <taxon>Halobacteriales</taxon>
        <taxon>Haloarculaceae</taxon>
        <taxon>Haloarcula</taxon>
    </lineage>
</organism>
<evidence type="ECO:0000256" key="1">
    <source>
        <dbReference type="SAM" id="Phobius"/>
    </source>
</evidence>
<keyword evidence="1" id="KW-0812">Transmembrane</keyword>
<dbReference type="AlphaFoldDB" id="A0A830EJ15"/>
<proteinExistence type="predicted"/>
<comment type="caution">
    <text evidence="2">The sequence shown here is derived from an EMBL/GenBank/DDBJ whole genome shotgun (WGS) entry which is preliminary data.</text>
</comment>
<accession>A0A830EJ15</accession>
<gene>
    <name evidence="2" type="ORF">GCM10009067_16200</name>
</gene>
<evidence type="ECO:0000313" key="3">
    <source>
        <dbReference type="Proteomes" id="UP000614221"/>
    </source>
</evidence>
<feature type="transmembrane region" description="Helical" evidence="1">
    <location>
        <begin position="12"/>
        <end position="33"/>
    </location>
</feature>
<reference evidence="2" key="1">
    <citation type="journal article" date="2014" name="Int. J. Syst. Evol. Microbiol.">
        <title>Complete genome sequence of Corynebacterium casei LMG S-19264T (=DSM 44701T), isolated from a smear-ripened cheese.</title>
        <authorList>
            <consortium name="US DOE Joint Genome Institute (JGI-PGF)"/>
            <person name="Walter F."/>
            <person name="Albersmeier A."/>
            <person name="Kalinowski J."/>
            <person name="Ruckert C."/>
        </authorList>
    </citation>
    <scope>NUCLEOTIDE SEQUENCE</scope>
    <source>
        <strain evidence="2">JCM 19018</strain>
    </source>
</reference>
<protein>
    <submittedName>
        <fullName evidence="2">Uncharacterized protein</fullName>
    </submittedName>
</protein>
<keyword evidence="1" id="KW-1133">Transmembrane helix</keyword>
<dbReference type="EMBL" id="BMPD01000002">
    <property type="protein sequence ID" value="GGK64514.1"/>
    <property type="molecule type" value="Genomic_DNA"/>
</dbReference>